<dbReference type="PANTHER" id="PTHR39193">
    <property type="entry name" value="5-DEOXY-GLUCURONATE ISOMERASE"/>
    <property type="match status" value="1"/>
</dbReference>
<sequence>MIIRKEKPLEAGYTTITTLDGPMLLDFGILKLAKGDRTTCSLDLERAWMLIKGKVRFSWLDAEAVGERASCIDEPPVVLHAPRQIPVMVEALEDSELAVERCINEQEFPVRFYAKGEVKTEIFGAGVLNEASNRTVRTVFDGESAPYSNMVMGEVINHPGRWSSYPPHDHPHPEIYHYRFFPSQGFGISVLNEEAFVVHDGDSSLIFPDTTHSQVAAAGYAMYYIWLIPHLPGDKWLPTTRYYRKEHTWLLDKGVKIWPEVPATL</sequence>
<dbReference type="Pfam" id="PF04962">
    <property type="entry name" value="KduI"/>
    <property type="match status" value="1"/>
</dbReference>
<dbReference type="PIRSF" id="PIRSF036628">
    <property type="entry name" value="IolB"/>
    <property type="match status" value="1"/>
</dbReference>
<dbReference type="InterPro" id="IPR011051">
    <property type="entry name" value="RmlC_Cupin_sf"/>
</dbReference>
<proteinExistence type="predicted"/>
<dbReference type="PANTHER" id="PTHR39193:SF1">
    <property type="entry name" value="5-DEOXY-GLUCURONATE ISOMERASE"/>
    <property type="match status" value="1"/>
</dbReference>
<keyword evidence="1 2" id="KW-0413">Isomerase</keyword>
<reference evidence="2" key="1">
    <citation type="submission" date="2019-08" db="EMBL/GenBank/DDBJ databases">
        <authorList>
            <person name="Kucharzyk K."/>
            <person name="Murdoch R.W."/>
            <person name="Higgins S."/>
            <person name="Loffler F."/>
        </authorList>
    </citation>
    <scope>NUCLEOTIDE SEQUENCE</scope>
</reference>
<accession>A0A644ZYE6</accession>
<dbReference type="InterPro" id="IPR021120">
    <property type="entry name" value="KduI/IolB_isomerase"/>
</dbReference>
<protein>
    <submittedName>
        <fullName evidence="2">5-deoxy-glucuronate isomerase</fullName>
        <ecNumber evidence="2">5.3.1.30</ecNumber>
    </submittedName>
</protein>
<name>A0A644ZYE6_9ZZZZ</name>
<evidence type="ECO:0000256" key="1">
    <source>
        <dbReference type="ARBA" id="ARBA00023235"/>
    </source>
</evidence>
<gene>
    <name evidence="2" type="primary">iolB_4</name>
    <name evidence="2" type="ORF">SDC9_92683</name>
</gene>
<dbReference type="EC" id="5.3.1.30" evidence="2"/>
<comment type="caution">
    <text evidence="2">The sequence shown here is derived from an EMBL/GenBank/DDBJ whole genome shotgun (WGS) entry which is preliminary data.</text>
</comment>
<dbReference type="SUPFAM" id="SSF51182">
    <property type="entry name" value="RmlC-like cupins"/>
    <property type="match status" value="1"/>
</dbReference>
<evidence type="ECO:0000313" key="2">
    <source>
        <dbReference type="EMBL" id="MPM45989.1"/>
    </source>
</evidence>
<dbReference type="AlphaFoldDB" id="A0A644ZYE6"/>
<dbReference type="GO" id="GO:0102482">
    <property type="term" value="F:5-deoxy-D-glucuronate isomerase activity"/>
    <property type="evidence" value="ECO:0007669"/>
    <property type="project" value="UniProtKB-EC"/>
</dbReference>
<dbReference type="EMBL" id="VSSQ01011097">
    <property type="protein sequence ID" value="MPM45989.1"/>
    <property type="molecule type" value="Genomic_DNA"/>
</dbReference>
<dbReference type="Gene3D" id="2.60.120.10">
    <property type="entry name" value="Jelly Rolls"/>
    <property type="match status" value="2"/>
</dbReference>
<dbReference type="GO" id="GO:0008880">
    <property type="term" value="F:glucuronate isomerase activity"/>
    <property type="evidence" value="ECO:0007669"/>
    <property type="project" value="InterPro"/>
</dbReference>
<organism evidence="2">
    <name type="scientific">bioreactor metagenome</name>
    <dbReference type="NCBI Taxonomy" id="1076179"/>
    <lineage>
        <taxon>unclassified sequences</taxon>
        <taxon>metagenomes</taxon>
        <taxon>ecological metagenomes</taxon>
    </lineage>
</organism>
<dbReference type="InterPro" id="IPR014710">
    <property type="entry name" value="RmlC-like_jellyroll"/>
</dbReference>
<dbReference type="GO" id="GO:0019310">
    <property type="term" value="P:inositol catabolic process"/>
    <property type="evidence" value="ECO:0007669"/>
    <property type="project" value="InterPro"/>
</dbReference>
<dbReference type="InterPro" id="IPR024203">
    <property type="entry name" value="Deoxy-glucuronate_isom_IolB"/>
</dbReference>